<gene>
    <name evidence="1" type="ORF">M5D96_003573</name>
</gene>
<dbReference type="EMBL" id="JAMKOV010000002">
    <property type="protein sequence ID" value="KAI8042271.1"/>
    <property type="molecule type" value="Genomic_DNA"/>
</dbReference>
<organism evidence="1 2">
    <name type="scientific">Drosophila gunungcola</name>
    <name type="common">fruit fly</name>
    <dbReference type="NCBI Taxonomy" id="103775"/>
    <lineage>
        <taxon>Eukaryota</taxon>
        <taxon>Metazoa</taxon>
        <taxon>Ecdysozoa</taxon>
        <taxon>Arthropoda</taxon>
        <taxon>Hexapoda</taxon>
        <taxon>Insecta</taxon>
        <taxon>Pterygota</taxon>
        <taxon>Neoptera</taxon>
        <taxon>Endopterygota</taxon>
        <taxon>Diptera</taxon>
        <taxon>Brachycera</taxon>
        <taxon>Muscomorpha</taxon>
        <taxon>Ephydroidea</taxon>
        <taxon>Drosophilidae</taxon>
        <taxon>Drosophila</taxon>
        <taxon>Sophophora</taxon>
    </lineage>
</organism>
<comment type="caution">
    <text evidence="1">The sequence shown here is derived from an EMBL/GenBank/DDBJ whole genome shotgun (WGS) entry which is preliminary data.</text>
</comment>
<reference evidence="1" key="1">
    <citation type="journal article" date="2023" name="Genome Biol. Evol.">
        <title>Long-read-based Genome Assembly of Drosophila gunungcola Reveals Fewer Chemosensory Genes in Flower-breeding Species.</title>
        <authorList>
            <person name="Negi A."/>
            <person name="Liao B.Y."/>
            <person name="Yeh S.D."/>
        </authorList>
    </citation>
    <scope>NUCLEOTIDE SEQUENCE</scope>
    <source>
        <strain evidence="1">Sukarami</strain>
    </source>
</reference>
<sequence>MEGKQQSNTISELAGDSVESIPYIEQDIVKPPSDFADSPVTTKTTQRLYKKMDKRFRSEERYHGERGRHYKTRQENIRAKVISKSKEIYVSHPNIIISKF</sequence>
<protein>
    <submittedName>
        <fullName evidence="1">Uncharacterized protein</fullName>
    </submittedName>
</protein>
<proteinExistence type="predicted"/>
<evidence type="ECO:0000313" key="2">
    <source>
        <dbReference type="Proteomes" id="UP001059596"/>
    </source>
</evidence>
<dbReference type="Proteomes" id="UP001059596">
    <property type="component" value="Unassembled WGS sequence"/>
</dbReference>
<dbReference type="PANTHER" id="PTHR47644">
    <property type="entry name" value="AGAP008221-PA"/>
    <property type="match status" value="1"/>
</dbReference>
<dbReference type="PANTHER" id="PTHR47644:SF1">
    <property type="entry name" value="PDZ DOMAIN-CONTAINING PROTEIN"/>
    <property type="match status" value="1"/>
</dbReference>
<evidence type="ECO:0000313" key="1">
    <source>
        <dbReference type="EMBL" id="KAI8042271.1"/>
    </source>
</evidence>
<name>A0A9P9YSI0_9MUSC</name>
<dbReference type="AlphaFoldDB" id="A0A9P9YSI0"/>
<accession>A0A9P9YSI0</accession>
<keyword evidence="2" id="KW-1185">Reference proteome</keyword>